<dbReference type="EMBL" id="VSRR010029572">
    <property type="protein sequence ID" value="MPC69525.1"/>
    <property type="molecule type" value="Genomic_DNA"/>
</dbReference>
<gene>
    <name evidence="2" type="ORF">E2C01_063751</name>
</gene>
<organism evidence="2 3">
    <name type="scientific">Portunus trituberculatus</name>
    <name type="common">Swimming crab</name>
    <name type="synonym">Neptunus trituberculatus</name>
    <dbReference type="NCBI Taxonomy" id="210409"/>
    <lineage>
        <taxon>Eukaryota</taxon>
        <taxon>Metazoa</taxon>
        <taxon>Ecdysozoa</taxon>
        <taxon>Arthropoda</taxon>
        <taxon>Crustacea</taxon>
        <taxon>Multicrustacea</taxon>
        <taxon>Malacostraca</taxon>
        <taxon>Eumalacostraca</taxon>
        <taxon>Eucarida</taxon>
        <taxon>Decapoda</taxon>
        <taxon>Pleocyemata</taxon>
        <taxon>Brachyura</taxon>
        <taxon>Eubrachyura</taxon>
        <taxon>Portunoidea</taxon>
        <taxon>Portunidae</taxon>
        <taxon>Portuninae</taxon>
        <taxon>Portunus</taxon>
    </lineage>
</organism>
<sequence length="73" mass="7592">MAGRGKPAGHVHASSLPRTGPRLQEHQALVVRINEVLAVSHTTPLKDKEIGVGGVASVPSVSVPVSQCPTLQH</sequence>
<name>A0A5B7HJ03_PORTR</name>
<comment type="caution">
    <text evidence="2">The sequence shown here is derived from an EMBL/GenBank/DDBJ whole genome shotgun (WGS) entry which is preliminary data.</text>
</comment>
<accession>A0A5B7HJ03</accession>
<keyword evidence="3" id="KW-1185">Reference proteome</keyword>
<proteinExistence type="predicted"/>
<feature type="region of interest" description="Disordered" evidence="1">
    <location>
        <begin position="1"/>
        <end position="23"/>
    </location>
</feature>
<evidence type="ECO:0000313" key="3">
    <source>
        <dbReference type="Proteomes" id="UP000324222"/>
    </source>
</evidence>
<protein>
    <submittedName>
        <fullName evidence="2">Uncharacterized protein</fullName>
    </submittedName>
</protein>
<reference evidence="2 3" key="1">
    <citation type="submission" date="2019-05" db="EMBL/GenBank/DDBJ databases">
        <title>Another draft genome of Portunus trituberculatus and its Hox gene families provides insights of decapod evolution.</title>
        <authorList>
            <person name="Jeong J.-H."/>
            <person name="Song I."/>
            <person name="Kim S."/>
            <person name="Choi T."/>
            <person name="Kim D."/>
            <person name="Ryu S."/>
            <person name="Kim W."/>
        </authorList>
    </citation>
    <scope>NUCLEOTIDE SEQUENCE [LARGE SCALE GENOMIC DNA]</scope>
    <source>
        <tissue evidence="2">Muscle</tissue>
    </source>
</reference>
<evidence type="ECO:0000256" key="1">
    <source>
        <dbReference type="SAM" id="MobiDB-lite"/>
    </source>
</evidence>
<dbReference type="Proteomes" id="UP000324222">
    <property type="component" value="Unassembled WGS sequence"/>
</dbReference>
<evidence type="ECO:0000313" key="2">
    <source>
        <dbReference type="EMBL" id="MPC69525.1"/>
    </source>
</evidence>
<dbReference type="AlphaFoldDB" id="A0A5B7HJ03"/>